<comment type="caution">
    <text evidence="2">The sequence shown here is derived from an EMBL/GenBank/DDBJ whole genome shotgun (WGS) entry which is preliminary data.</text>
</comment>
<keyword evidence="1" id="KW-0732">Signal</keyword>
<keyword evidence="3" id="KW-1185">Reference proteome</keyword>
<accession>A0A226CXX0</accession>
<sequence>MGVKYLSLVLLCLSLKTCLCEREDADIERLKYVEKLVKGLHGPIHHLGSLQAALCDPVGVGKVFDVFEAEDFVDDVEDWDRDEAMERFKEVMTSVGGEAEKLAYLEIILDRLDIQISVEELEETGALSESFQFQVDVYQRAVRSVEESSHLIEDLIQTAENYEWLVEEQAKFVENLTLACEGGEEFIAGLLDGTAKLDTFNSGNFGPRAIEQFTKYQELGERVHDAVKTGKMEDSISNSTQDMNKLVEMCNLWTKHTFRANLRVGFKHVKEGVPVKLEVLEKLVEFHAKIEGLKNLVLLETDATMMEELGDELSEEEELLADFMSEENTIEQILNVVPGTGVFLRKAGENVDAISTIRKAISQKREVESILTDQYKELYGRWMGNIKRITEILENVVKKKVKTEL</sequence>
<proteinExistence type="predicted"/>
<organism evidence="2 3">
    <name type="scientific">Folsomia candida</name>
    <name type="common">Springtail</name>
    <dbReference type="NCBI Taxonomy" id="158441"/>
    <lineage>
        <taxon>Eukaryota</taxon>
        <taxon>Metazoa</taxon>
        <taxon>Ecdysozoa</taxon>
        <taxon>Arthropoda</taxon>
        <taxon>Hexapoda</taxon>
        <taxon>Collembola</taxon>
        <taxon>Entomobryomorpha</taxon>
        <taxon>Isotomoidea</taxon>
        <taxon>Isotomidae</taxon>
        <taxon>Proisotominae</taxon>
        <taxon>Folsomia</taxon>
    </lineage>
</organism>
<reference evidence="2 3" key="1">
    <citation type="submission" date="2015-12" db="EMBL/GenBank/DDBJ databases">
        <title>The genome of Folsomia candida.</title>
        <authorList>
            <person name="Faddeeva A."/>
            <person name="Derks M.F."/>
            <person name="Anvar Y."/>
            <person name="Smit S."/>
            <person name="Van Straalen N."/>
            <person name="Roelofs D."/>
        </authorList>
    </citation>
    <scope>NUCLEOTIDE SEQUENCE [LARGE SCALE GENOMIC DNA]</scope>
    <source>
        <strain evidence="2 3">VU population</strain>
        <tissue evidence="2">Whole body</tissue>
    </source>
</reference>
<evidence type="ECO:0000313" key="2">
    <source>
        <dbReference type="EMBL" id="OXA37829.1"/>
    </source>
</evidence>
<name>A0A226CXX0_FOLCA</name>
<dbReference type="AlphaFoldDB" id="A0A226CXX0"/>
<evidence type="ECO:0000313" key="3">
    <source>
        <dbReference type="Proteomes" id="UP000198287"/>
    </source>
</evidence>
<gene>
    <name evidence="2" type="ORF">Fcan01_27485</name>
</gene>
<dbReference type="Proteomes" id="UP000198287">
    <property type="component" value="Unassembled WGS sequence"/>
</dbReference>
<evidence type="ECO:0000256" key="1">
    <source>
        <dbReference type="SAM" id="SignalP"/>
    </source>
</evidence>
<feature type="chain" id="PRO_5011968486" evidence="1">
    <location>
        <begin position="21"/>
        <end position="405"/>
    </location>
</feature>
<dbReference type="EMBL" id="LNIX01000052">
    <property type="protein sequence ID" value="OXA37829.1"/>
    <property type="molecule type" value="Genomic_DNA"/>
</dbReference>
<protein>
    <submittedName>
        <fullName evidence="2">Uncharacterized protein</fullName>
    </submittedName>
</protein>
<feature type="signal peptide" evidence="1">
    <location>
        <begin position="1"/>
        <end position="20"/>
    </location>
</feature>